<organism evidence="1 2">
    <name type="scientific">Chelatococcus albus</name>
    <dbReference type="NCBI Taxonomy" id="3047466"/>
    <lineage>
        <taxon>Bacteria</taxon>
        <taxon>Pseudomonadati</taxon>
        <taxon>Pseudomonadota</taxon>
        <taxon>Alphaproteobacteria</taxon>
        <taxon>Hyphomicrobiales</taxon>
        <taxon>Chelatococcaceae</taxon>
        <taxon>Chelatococcus</taxon>
    </lineage>
</organism>
<name>A0ABT7AJX9_9HYPH</name>
<proteinExistence type="predicted"/>
<accession>A0ABT7AJX9</accession>
<dbReference type="EMBL" id="JASJEV010000011">
    <property type="protein sequence ID" value="MDJ1159690.1"/>
    <property type="molecule type" value="Genomic_DNA"/>
</dbReference>
<protein>
    <submittedName>
        <fullName evidence="1">GYD domain-containing protein</fullName>
    </submittedName>
</protein>
<evidence type="ECO:0000313" key="1">
    <source>
        <dbReference type="EMBL" id="MDJ1159690.1"/>
    </source>
</evidence>
<comment type="caution">
    <text evidence="1">The sequence shown here is derived from an EMBL/GenBank/DDBJ whole genome shotgun (WGS) entry which is preliminary data.</text>
</comment>
<gene>
    <name evidence="1" type="ORF">QNA08_15810</name>
</gene>
<dbReference type="Proteomes" id="UP001321492">
    <property type="component" value="Unassembled WGS sequence"/>
</dbReference>
<dbReference type="InterPro" id="IPR014845">
    <property type="entry name" value="GYD/TTHA1554"/>
</dbReference>
<reference evidence="1 2" key="1">
    <citation type="submission" date="2023-05" db="EMBL/GenBank/DDBJ databases">
        <title>Chelatococcus sp. nov., a moderately thermophilic bacterium isolated from hot spring microbial mat.</title>
        <authorList>
            <person name="Hu C.-J."/>
            <person name="Li W.-J."/>
        </authorList>
    </citation>
    <scope>NUCLEOTIDE SEQUENCE [LARGE SCALE GENOMIC DNA]</scope>
    <source>
        <strain evidence="1 2">SYSU G07232</strain>
    </source>
</reference>
<keyword evidence="2" id="KW-1185">Reference proteome</keyword>
<sequence>MPTYCMLINFTDQGIRTIRDGGKRIDAGRELAKSLGLTLDKLDLCMGPYDVLVHMTAPNDEAVAKFVLALASRGNVRTTTMKTFSEQEYRKMLAELPPA</sequence>
<dbReference type="Pfam" id="PF08734">
    <property type="entry name" value="GYD"/>
    <property type="match status" value="1"/>
</dbReference>
<evidence type="ECO:0000313" key="2">
    <source>
        <dbReference type="Proteomes" id="UP001321492"/>
    </source>
</evidence>
<dbReference type="RefSeq" id="WP_283741688.1">
    <property type="nucleotide sequence ID" value="NZ_JASJEV010000011.1"/>
</dbReference>